<evidence type="ECO:0000313" key="2">
    <source>
        <dbReference type="Proteomes" id="UP001189429"/>
    </source>
</evidence>
<evidence type="ECO:0000313" key="1">
    <source>
        <dbReference type="EMBL" id="CAK0795068.1"/>
    </source>
</evidence>
<feature type="non-terminal residue" evidence="1">
    <location>
        <position position="95"/>
    </location>
</feature>
<name>A0ABN9PTU1_9DINO</name>
<organism evidence="1 2">
    <name type="scientific">Prorocentrum cordatum</name>
    <dbReference type="NCBI Taxonomy" id="2364126"/>
    <lineage>
        <taxon>Eukaryota</taxon>
        <taxon>Sar</taxon>
        <taxon>Alveolata</taxon>
        <taxon>Dinophyceae</taxon>
        <taxon>Prorocentrales</taxon>
        <taxon>Prorocentraceae</taxon>
        <taxon>Prorocentrum</taxon>
    </lineage>
</organism>
<gene>
    <name evidence="1" type="ORF">PCOR1329_LOCUS4845</name>
</gene>
<reference evidence="1" key="1">
    <citation type="submission" date="2023-10" db="EMBL/GenBank/DDBJ databases">
        <authorList>
            <person name="Chen Y."/>
            <person name="Shah S."/>
            <person name="Dougan E. K."/>
            <person name="Thang M."/>
            <person name="Chan C."/>
        </authorList>
    </citation>
    <scope>NUCLEOTIDE SEQUENCE [LARGE SCALE GENOMIC DNA]</scope>
</reference>
<proteinExistence type="predicted"/>
<sequence length="95" mass="10391">CTRETAEEFHGLSAGRAIDAALRPHVSCQPTPLDTDAQAQEMVAVVPEPTTPITAGARGIHRAMQAPIMSDIEFARCSICLQTFQPRDALWYLHC</sequence>
<comment type="caution">
    <text evidence="1">The sequence shown here is derived from an EMBL/GenBank/DDBJ whole genome shotgun (WGS) entry which is preliminary data.</text>
</comment>
<evidence type="ECO:0008006" key="3">
    <source>
        <dbReference type="Google" id="ProtNLM"/>
    </source>
</evidence>
<keyword evidence="2" id="KW-1185">Reference proteome</keyword>
<protein>
    <recommendedName>
        <fullName evidence="3">E3 ubiquitin-protein ligase</fullName>
    </recommendedName>
</protein>
<dbReference type="EMBL" id="CAUYUJ010001255">
    <property type="protein sequence ID" value="CAK0795068.1"/>
    <property type="molecule type" value="Genomic_DNA"/>
</dbReference>
<dbReference type="Proteomes" id="UP001189429">
    <property type="component" value="Unassembled WGS sequence"/>
</dbReference>
<feature type="non-terminal residue" evidence="1">
    <location>
        <position position="1"/>
    </location>
</feature>
<accession>A0ABN9PTU1</accession>